<comment type="caution">
    <text evidence="3">The sequence shown here is derived from an EMBL/GenBank/DDBJ whole genome shotgun (WGS) entry which is preliminary data.</text>
</comment>
<evidence type="ECO:0000313" key="3">
    <source>
        <dbReference type="EMBL" id="REH46177.1"/>
    </source>
</evidence>
<keyword evidence="2" id="KW-0472">Membrane</keyword>
<proteinExistence type="predicted"/>
<feature type="compositionally biased region" description="Basic residues" evidence="1">
    <location>
        <begin position="71"/>
        <end position="83"/>
    </location>
</feature>
<evidence type="ECO:0000256" key="1">
    <source>
        <dbReference type="SAM" id="MobiDB-lite"/>
    </source>
</evidence>
<keyword evidence="2" id="KW-1133">Transmembrane helix</keyword>
<sequence length="104" mass="10742">MLVAPAYGSPNLLGDPYMMVVGTAAAVVLNLSPKQAAAVLGTAAKMGFTAPFLVSLPGFGPGVLAGDLARPRRTRRSRTHRSTGARPTLRAAPASASWRPCGRL</sequence>
<reference evidence="3 4" key="1">
    <citation type="submission" date="2018-08" db="EMBL/GenBank/DDBJ databases">
        <title>Genomic Encyclopedia of Archaeal and Bacterial Type Strains, Phase II (KMG-II): from individual species to whole genera.</title>
        <authorList>
            <person name="Goeker M."/>
        </authorList>
    </citation>
    <scope>NUCLEOTIDE SEQUENCE [LARGE SCALE GENOMIC DNA]</scope>
    <source>
        <strain evidence="3 4">DSM 45791</strain>
    </source>
</reference>
<keyword evidence="2" id="KW-0812">Transmembrane</keyword>
<evidence type="ECO:0000313" key="4">
    <source>
        <dbReference type="Proteomes" id="UP000256269"/>
    </source>
</evidence>
<dbReference type="Gene3D" id="3.40.50.2300">
    <property type="match status" value="1"/>
</dbReference>
<dbReference type="Proteomes" id="UP000256269">
    <property type="component" value="Unassembled WGS sequence"/>
</dbReference>
<name>A0A3E0HIB3_9PSEU</name>
<feature type="region of interest" description="Disordered" evidence="1">
    <location>
        <begin position="67"/>
        <end position="104"/>
    </location>
</feature>
<feature type="transmembrane region" description="Helical" evidence="2">
    <location>
        <begin position="52"/>
        <end position="69"/>
    </location>
</feature>
<feature type="transmembrane region" description="Helical" evidence="2">
    <location>
        <begin position="12"/>
        <end position="32"/>
    </location>
</feature>
<organism evidence="3 4">
    <name type="scientific">Kutzneria buriramensis</name>
    <dbReference type="NCBI Taxonomy" id="1045776"/>
    <lineage>
        <taxon>Bacteria</taxon>
        <taxon>Bacillati</taxon>
        <taxon>Actinomycetota</taxon>
        <taxon>Actinomycetes</taxon>
        <taxon>Pseudonocardiales</taxon>
        <taxon>Pseudonocardiaceae</taxon>
        <taxon>Kutzneria</taxon>
    </lineage>
</organism>
<dbReference type="AlphaFoldDB" id="A0A3E0HIB3"/>
<keyword evidence="4" id="KW-1185">Reference proteome</keyword>
<accession>A0A3E0HIB3</accession>
<gene>
    <name evidence="3" type="ORF">BCF44_107310</name>
</gene>
<dbReference type="EMBL" id="QUNO01000007">
    <property type="protein sequence ID" value="REH46177.1"/>
    <property type="molecule type" value="Genomic_DNA"/>
</dbReference>
<protein>
    <submittedName>
        <fullName evidence="3">Uncharacterized protein</fullName>
    </submittedName>
</protein>
<evidence type="ECO:0000256" key="2">
    <source>
        <dbReference type="SAM" id="Phobius"/>
    </source>
</evidence>